<reference evidence="2" key="1">
    <citation type="journal article" date="2015" name="PLoS Genet.">
        <title>The dynamic genome and transcriptome of the human fungal pathogen Blastomyces and close relative Emmonsia.</title>
        <authorList>
            <person name="Munoz J.F."/>
            <person name="Gauthier G.M."/>
            <person name="Desjardins C.A."/>
            <person name="Gallo J.E."/>
            <person name="Holder J."/>
            <person name="Sullivan T.D."/>
            <person name="Marty A.J."/>
            <person name="Carmen J.C."/>
            <person name="Chen Z."/>
            <person name="Ding L."/>
            <person name="Gujja S."/>
            <person name="Magrini V."/>
            <person name="Misas E."/>
            <person name="Mitreva M."/>
            <person name="Priest M."/>
            <person name="Saif S."/>
            <person name="Whiston E.A."/>
            <person name="Young S."/>
            <person name="Zeng Q."/>
            <person name="Goldman W.E."/>
            <person name="Mardis E.R."/>
            <person name="Taylor J.W."/>
            <person name="McEwen J.G."/>
            <person name="Clay O.K."/>
            <person name="Klein B.S."/>
            <person name="Cuomo C.A."/>
        </authorList>
    </citation>
    <scope>NUCLEOTIDE SEQUENCE [LARGE SCALE GENOMIC DNA]</scope>
    <source>
        <strain evidence="2">UAMH 139</strain>
    </source>
</reference>
<protein>
    <submittedName>
        <fullName evidence="1">Uncharacterized protein</fullName>
    </submittedName>
</protein>
<accession>A0A0H1BMA4</accession>
<proteinExistence type="predicted"/>
<gene>
    <name evidence="1" type="ORF">EMPG_09605</name>
</gene>
<dbReference type="EMBL" id="LDEV01001147">
    <property type="protein sequence ID" value="KLJ12177.1"/>
    <property type="molecule type" value="Genomic_DNA"/>
</dbReference>
<evidence type="ECO:0000313" key="1">
    <source>
        <dbReference type="EMBL" id="KLJ12177.1"/>
    </source>
</evidence>
<keyword evidence="2" id="KW-1185">Reference proteome</keyword>
<organism evidence="1 2">
    <name type="scientific">Blastomyces silverae</name>
    <dbReference type="NCBI Taxonomy" id="2060906"/>
    <lineage>
        <taxon>Eukaryota</taxon>
        <taxon>Fungi</taxon>
        <taxon>Dikarya</taxon>
        <taxon>Ascomycota</taxon>
        <taxon>Pezizomycotina</taxon>
        <taxon>Eurotiomycetes</taxon>
        <taxon>Eurotiomycetidae</taxon>
        <taxon>Onygenales</taxon>
        <taxon>Ajellomycetaceae</taxon>
        <taxon>Blastomyces</taxon>
    </lineage>
</organism>
<dbReference type="Proteomes" id="UP000053573">
    <property type="component" value="Unassembled WGS sequence"/>
</dbReference>
<dbReference type="AlphaFoldDB" id="A0A0H1BMA4"/>
<evidence type="ECO:0000313" key="2">
    <source>
        <dbReference type="Proteomes" id="UP000053573"/>
    </source>
</evidence>
<dbReference type="OrthoDB" id="5431298at2759"/>
<comment type="caution">
    <text evidence="1">The sequence shown here is derived from an EMBL/GenBank/DDBJ whole genome shotgun (WGS) entry which is preliminary data.</text>
</comment>
<sequence length="138" mass="15420">MQAVENGQVQPEIVKDLLISKTGSTYHDQQMTFKNIPSYADHCRLDWYVPAERSFTVDGNGQAIVSLVEEDGTLKELALSNFENWPTAPGEHTHLITSTPCKEVLKFRLSLNPKEGDGQISLVQNSNTGWYVTYTVSC</sequence>
<name>A0A0H1BMA4_9EURO</name>